<keyword evidence="7 10" id="KW-0573">Peptidoglycan synthesis</keyword>
<dbReference type="Proteomes" id="UP000243819">
    <property type="component" value="Unassembled WGS sequence"/>
</dbReference>
<keyword evidence="9 10" id="KW-0961">Cell wall biogenesis/degradation</keyword>
<dbReference type="InterPro" id="IPR036565">
    <property type="entry name" value="Mur-like_cat_sf"/>
</dbReference>
<feature type="domain" description="Mur ligase N-terminal catalytic" evidence="12">
    <location>
        <begin position="25"/>
        <end position="93"/>
    </location>
</feature>
<dbReference type="Gene3D" id="3.90.190.20">
    <property type="entry name" value="Mur ligase, C-terminal domain"/>
    <property type="match status" value="1"/>
</dbReference>
<dbReference type="InterPro" id="IPR035911">
    <property type="entry name" value="MurE/MurF_N"/>
</dbReference>
<name>A0A1H9YV83_9FIRM</name>
<dbReference type="SUPFAM" id="SSF63418">
    <property type="entry name" value="MurE/MurF N-terminal domain"/>
    <property type="match status" value="1"/>
</dbReference>
<dbReference type="InterPro" id="IPR051046">
    <property type="entry name" value="MurCDEF_CellWall_CoF430Synth"/>
</dbReference>
<evidence type="ECO:0000256" key="7">
    <source>
        <dbReference type="ARBA" id="ARBA00022984"/>
    </source>
</evidence>
<keyword evidence="8 10" id="KW-0131">Cell cycle</keyword>
<dbReference type="STRING" id="1120990.SAMN03080614_100533"/>
<sequence length="457" mass="49917">MNLTTSVIAKYVNGIKLSSRGELTITSCVIDSRKAVSNSLFIPFKGERVNGYDFIKNAVENGSSCIFIEDEKYFNPELPCEFILVKDNVIALQQLASNYRDGLDLKVIGVTGSNGKTTTKDLVATVTSVKGKTLKTQGNLNNHLGLPLTLLNCDESHEFAVLEMGMSQLGEIDVLSKIAKPDIGIITNIGESHLENLKTKENIAKAKGEIFNHLNPEGIGVLNGDDPYLKDLINTLPKVITYGLREYNQLYAKNIHRVGNSTVFQVKGLGIDETIHLPLLGEHNVYNCLVAIAVGLNFGIDISDIKQSLLDLQLTGMRTEILSLKEITLINDCYNASETSTKAALRVLEDLGKGKIKIAFLGDMLELGDYTEQAHFNVGKQAALIGVGKIITVGQYGKYIKSGALNGGFNGEFLSFANSQQAKEYVKDIIIPGATVLVKGSRGIRMEQIVEKIKEEF</sequence>
<dbReference type="NCBIfam" id="TIGR01143">
    <property type="entry name" value="murF"/>
    <property type="match status" value="1"/>
</dbReference>
<dbReference type="Pfam" id="PF08245">
    <property type="entry name" value="Mur_ligase_M"/>
    <property type="match status" value="1"/>
</dbReference>
<dbReference type="RefSeq" id="WP_091348863.1">
    <property type="nucleotide sequence ID" value="NZ_FOIF01000005.1"/>
</dbReference>
<evidence type="ECO:0000256" key="1">
    <source>
        <dbReference type="ARBA" id="ARBA00022490"/>
    </source>
</evidence>
<comment type="catalytic activity">
    <reaction evidence="10 11">
        <text>D-alanyl-D-alanine + UDP-N-acetyl-alpha-D-muramoyl-L-alanyl-gamma-D-glutamyl-meso-2,6-diaminopimelate + ATP = UDP-N-acetyl-alpha-D-muramoyl-L-alanyl-gamma-D-glutamyl-meso-2,6-diaminopimeloyl-D-alanyl-D-alanine + ADP + phosphate + H(+)</text>
        <dbReference type="Rhea" id="RHEA:28374"/>
        <dbReference type="ChEBI" id="CHEBI:15378"/>
        <dbReference type="ChEBI" id="CHEBI:30616"/>
        <dbReference type="ChEBI" id="CHEBI:43474"/>
        <dbReference type="ChEBI" id="CHEBI:57822"/>
        <dbReference type="ChEBI" id="CHEBI:61386"/>
        <dbReference type="ChEBI" id="CHEBI:83905"/>
        <dbReference type="ChEBI" id="CHEBI:456216"/>
        <dbReference type="EC" id="6.3.2.10"/>
    </reaction>
</comment>
<dbReference type="OrthoDB" id="9801978at2"/>
<proteinExistence type="inferred from homology"/>
<accession>A0A1H9YV83</accession>
<dbReference type="InterPro" id="IPR013221">
    <property type="entry name" value="Mur_ligase_cen"/>
</dbReference>
<dbReference type="PANTHER" id="PTHR43024">
    <property type="entry name" value="UDP-N-ACETYLMURAMOYL-TRIPEPTIDE--D-ALANYL-D-ALANINE LIGASE"/>
    <property type="match status" value="1"/>
</dbReference>
<dbReference type="InterPro" id="IPR004101">
    <property type="entry name" value="Mur_ligase_C"/>
</dbReference>
<dbReference type="AlphaFoldDB" id="A0A1H9YV83"/>
<evidence type="ECO:0000256" key="4">
    <source>
        <dbReference type="ARBA" id="ARBA00022741"/>
    </source>
</evidence>
<dbReference type="GO" id="GO:0008360">
    <property type="term" value="P:regulation of cell shape"/>
    <property type="evidence" value="ECO:0007669"/>
    <property type="project" value="UniProtKB-KW"/>
</dbReference>
<comment type="similarity">
    <text evidence="10">Belongs to the MurCDEF family. MurF subfamily.</text>
</comment>
<dbReference type="InterPro" id="IPR036615">
    <property type="entry name" value="Mur_ligase_C_dom_sf"/>
</dbReference>
<evidence type="ECO:0000256" key="8">
    <source>
        <dbReference type="ARBA" id="ARBA00023306"/>
    </source>
</evidence>
<dbReference type="HAMAP" id="MF_02019">
    <property type="entry name" value="MurF"/>
    <property type="match status" value="1"/>
</dbReference>
<keyword evidence="3 10" id="KW-0132">Cell division</keyword>
<dbReference type="UniPathway" id="UPA00219"/>
<evidence type="ECO:0000256" key="6">
    <source>
        <dbReference type="ARBA" id="ARBA00022960"/>
    </source>
</evidence>
<evidence type="ECO:0000256" key="5">
    <source>
        <dbReference type="ARBA" id="ARBA00022840"/>
    </source>
</evidence>
<dbReference type="InterPro" id="IPR005863">
    <property type="entry name" value="UDP-N-AcMur_synth"/>
</dbReference>
<dbReference type="EC" id="6.3.2.10" evidence="10 11"/>
<dbReference type="GO" id="GO:0047480">
    <property type="term" value="F:UDP-N-acetylmuramoyl-tripeptide-D-alanyl-D-alanine ligase activity"/>
    <property type="evidence" value="ECO:0007669"/>
    <property type="project" value="UniProtKB-UniRule"/>
</dbReference>
<evidence type="ECO:0000256" key="9">
    <source>
        <dbReference type="ARBA" id="ARBA00023316"/>
    </source>
</evidence>
<evidence type="ECO:0000256" key="11">
    <source>
        <dbReference type="RuleBase" id="RU004136"/>
    </source>
</evidence>
<dbReference type="Pfam" id="PF01225">
    <property type="entry name" value="Mur_ligase"/>
    <property type="match status" value="1"/>
</dbReference>
<dbReference type="SUPFAM" id="SSF53623">
    <property type="entry name" value="MurD-like peptide ligases, catalytic domain"/>
    <property type="match status" value="1"/>
</dbReference>
<feature type="domain" description="Mur ligase central" evidence="14">
    <location>
        <begin position="110"/>
        <end position="294"/>
    </location>
</feature>
<dbReference type="PANTHER" id="PTHR43024:SF1">
    <property type="entry name" value="UDP-N-ACETYLMURAMOYL-TRIPEPTIDE--D-ALANYL-D-ALANINE LIGASE"/>
    <property type="match status" value="1"/>
</dbReference>
<keyword evidence="2 10" id="KW-0436">Ligase</keyword>
<reference evidence="16" key="1">
    <citation type="submission" date="2016-10" db="EMBL/GenBank/DDBJ databases">
        <authorList>
            <person name="Varghese N."/>
            <person name="Submissions S."/>
        </authorList>
    </citation>
    <scope>NUCLEOTIDE SEQUENCE [LARGE SCALE GENOMIC DNA]</scope>
    <source>
        <strain evidence="16">DSM 13577</strain>
    </source>
</reference>
<evidence type="ECO:0000259" key="12">
    <source>
        <dbReference type="Pfam" id="PF01225"/>
    </source>
</evidence>
<evidence type="ECO:0000256" key="3">
    <source>
        <dbReference type="ARBA" id="ARBA00022618"/>
    </source>
</evidence>
<organism evidence="15 16">
    <name type="scientific">Anaerobranca gottschalkii DSM 13577</name>
    <dbReference type="NCBI Taxonomy" id="1120990"/>
    <lineage>
        <taxon>Bacteria</taxon>
        <taxon>Bacillati</taxon>
        <taxon>Bacillota</taxon>
        <taxon>Clostridia</taxon>
        <taxon>Eubacteriales</taxon>
        <taxon>Proteinivoracaceae</taxon>
        <taxon>Anaerobranca</taxon>
    </lineage>
</organism>
<keyword evidence="1 10" id="KW-0963">Cytoplasm</keyword>
<dbReference type="InterPro" id="IPR000713">
    <property type="entry name" value="Mur_ligase_N"/>
</dbReference>
<evidence type="ECO:0000256" key="2">
    <source>
        <dbReference type="ARBA" id="ARBA00022598"/>
    </source>
</evidence>
<dbReference type="GO" id="GO:0005737">
    <property type="term" value="C:cytoplasm"/>
    <property type="evidence" value="ECO:0007669"/>
    <property type="project" value="UniProtKB-SubCell"/>
</dbReference>
<evidence type="ECO:0000256" key="10">
    <source>
        <dbReference type="HAMAP-Rule" id="MF_02019"/>
    </source>
</evidence>
<evidence type="ECO:0000259" key="13">
    <source>
        <dbReference type="Pfam" id="PF02875"/>
    </source>
</evidence>
<keyword evidence="4 10" id="KW-0547">Nucleotide-binding</keyword>
<dbReference type="GO" id="GO:0009252">
    <property type="term" value="P:peptidoglycan biosynthetic process"/>
    <property type="evidence" value="ECO:0007669"/>
    <property type="project" value="UniProtKB-UniRule"/>
</dbReference>
<evidence type="ECO:0000313" key="16">
    <source>
        <dbReference type="Proteomes" id="UP000243819"/>
    </source>
</evidence>
<comment type="subcellular location">
    <subcellularLocation>
        <location evidence="10 11">Cytoplasm</location>
    </subcellularLocation>
</comment>
<comment type="pathway">
    <text evidence="10 11">Cell wall biogenesis; peptidoglycan biosynthesis.</text>
</comment>
<gene>
    <name evidence="10" type="primary">murF</name>
    <name evidence="15" type="ORF">SAMN03080614_100533</name>
</gene>
<dbReference type="GO" id="GO:0005524">
    <property type="term" value="F:ATP binding"/>
    <property type="evidence" value="ECO:0007669"/>
    <property type="project" value="UniProtKB-UniRule"/>
</dbReference>
<evidence type="ECO:0000313" key="15">
    <source>
        <dbReference type="EMBL" id="SES73062.1"/>
    </source>
</evidence>
<dbReference type="GO" id="GO:0008766">
    <property type="term" value="F:UDP-N-acetylmuramoylalanyl-D-glutamyl-2,6-diaminopimelate-D-alanyl-D-alanine ligase activity"/>
    <property type="evidence" value="ECO:0007669"/>
    <property type="project" value="RHEA"/>
</dbReference>
<feature type="domain" description="Mur ligase C-terminal" evidence="13">
    <location>
        <begin position="317"/>
        <end position="442"/>
    </location>
</feature>
<comment type="function">
    <text evidence="10 11">Involved in cell wall formation. Catalyzes the final step in the synthesis of UDP-N-acetylmuramoyl-pentapeptide, the precursor of murein.</text>
</comment>
<dbReference type="GO" id="GO:0071555">
    <property type="term" value="P:cell wall organization"/>
    <property type="evidence" value="ECO:0007669"/>
    <property type="project" value="UniProtKB-KW"/>
</dbReference>
<dbReference type="Pfam" id="PF02875">
    <property type="entry name" value="Mur_ligase_C"/>
    <property type="match status" value="1"/>
</dbReference>
<keyword evidence="16" id="KW-1185">Reference proteome</keyword>
<dbReference type="EMBL" id="FOIF01000005">
    <property type="protein sequence ID" value="SES73062.1"/>
    <property type="molecule type" value="Genomic_DNA"/>
</dbReference>
<protein>
    <recommendedName>
        <fullName evidence="10 11">UDP-N-acetylmuramoyl-tripeptide--D-alanyl-D-alanine ligase</fullName>
        <ecNumber evidence="10 11">6.3.2.10</ecNumber>
    </recommendedName>
    <alternativeName>
        <fullName evidence="10">D-alanyl-D-alanine-adding enzyme</fullName>
    </alternativeName>
</protein>
<dbReference type="GO" id="GO:0051301">
    <property type="term" value="P:cell division"/>
    <property type="evidence" value="ECO:0007669"/>
    <property type="project" value="UniProtKB-KW"/>
</dbReference>
<keyword evidence="5 10" id="KW-0067">ATP-binding</keyword>
<keyword evidence="6 10" id="KW-0133">Cell shape</keyword>
<feature type="binding site" evidence="10">
    <location>
        <begin position="112"/>
        <end position="118"/>
    </location>
    <ligand>
        <name>ATP</name>
        <dbReference type="ChEBI" id="CHEBI:30616"/>
    </ligand>
</feature>
<dbReference type="Gene3D" id="3.40.1390.10">
    <property type="entry name" value="MurE/MurF, N-terminal domain"/>
    <property type="match status" value="1"/>
</dbReference>
<dbReference type="Gene3D" id="3.40.1190.10">
    <property type="entry name" value="Mur-like, catalytic domain"/>
    <property type="match status" value="1"/>
</dbReference>
<evidence type="ECO:0000259" key="14">
    <source>
        <dbReference type="Pfam" id="PF08245"/>
    </source>
</evidence>
<dbReference type="SUPFAM" id="SSF53244">
    <property type="entry name" value="MurD-like peptide ligases, peptide-binding domain"/>
    <property type="match status" value="1"/>
</dbReference>